<dbReference type="PROSITE" id="PS01271">
    <property type="entry name" value="NA_SULFATE"/>
    <property type="match status" value="1"/>
</dbReference>
<dbReference type="AlphaFoldDB" id="A0A059E245"/>
<dbReference type="InterPro" id="IPR036721">
    <property type="entry name" value="RCK_C_sf"/>
</dbReference>
<keyword evidence="4" id="KW-0677">Repeat</keyword>
<dbReference type="eggNOG" id="COG0471">
    <property type="taxonomic scope" value="Bacteria"/>
</dbReference>
<feature type="transmembrane region" description="Helical" evidence="7">
    <location>
        <begin position="543"/>
        <end position="561"/>
    </location>
</feature>
<feature type="transmembrane region" description="Helical" evidence="7">
    <location>
        <begin position="123"/>
        <end position="139"/>
    </location>
</feature>
<dbReference type="InterPro" id="IPR004680">
    <property type="entry name" value="Cit_transptr-like_dom"/>
</dbReference>
<feature type="transmembrane region" description="Helical" evidence="7">
    <location>
        <begin position="458"/>
        <end position="476"/>
    </location>
</feature>
<name>A0A059E245_9PROT</name>
<dbReference type="PATRIC" id="fig|1280948.3.peg.1612"/>
<dbReference type="GO" id="GO:0008324">
    <property type="term" value="F:monoatomic cation transmembrane transporter activity"/>
    <property type="evidence" value="ECO:0007669"/>
    <property type="project" value="InterPro"/>
</dbReference>
<feature type="transmembrane region" description="Helical" evidence="7">
    <location>
        <begin position="488"/>
        <end position="508"/>
    </location>
</feature>
<feature type="transmembrane region" description="Helical" evidence="7">
    <location>
        <begin position="581"/>
        <end position="601"/>
    </location>
</feature>
<dbReference type="EMBL" id="AWFH01000012">
    <property type="protein sequence ID" value="KCZ61703.1"/>
    <property type="molecule type" value="Genomic_DNA"/>
</dbReference>
<proteinExistence type="predicted"/>
<feature type="transmembrane region" description="Helical" evidence="7">
    <location>
        <begin position="59"/>
        <end position="78"/>
    </location>
</feature>
<feature type="domain" description="RCK C-terminal" evidence="8">
    <location>
        <begin position="217"/>
        <end position="301"/>
    </location>
</feature>
<dbReference type="InterPro" id="IPR031312">
    <property type="entry name" value="Na/sul_symport_CS"/>
</dbReference>
<dbReference type="PROSITE" id="PS51202">
    <property type="entry name" value="RCK_C"/>
    <property type="match status" value="2"/>
</dbReference>
<dbReference type="PANTHER" id="PTHR43652">
    <property type="entry name" value="BASIC AMINO ACID ANTIPORTER YFCC-RELATED"/>
    <property type="match status" value="1"/>
</dbReference>
<feature type="transmembrane region" description="Helical" evidence="7">
    <location>
        <begin position="98"/>
        <end position="117"/>
    </location>
</feature>
<dbReference type="GO" id="GO:0006813">
    <property type="term" value="P:potassium ion transport"/>
    <property type="evidence" value="ECO:0007669"/>
    <property type="project" value="InterPro"/>
</dbReference>
<comment type="subcellular location">
    <subcellularLocation>
        <location evidence="1">Membrane</location>
        <topology evidence="1">Multi-pass membrane protein</topology>
    </subcellularLocation>
</comment>
<dbReference type="STRING" id="1280948.HY36_03915"/>
<comment type="caution">
    <text evidence="9">The sequence shown here is derived from an EMBL/GenBank/DDBJ whole genome shotgun (WGS) entry which is preliminary data.</text>
</comment>
<feature type="domain" description="RCK C-terminal" evidence="8">
    <location>
        <begin position="312"/>
        <end position="395"/>
    </location>
</feature>
<keyword evidence="5 7" id="KW-1133">Transmembrane helix</keyword>
<feature type="transmembrane region" description="Helical" evidence="7">
    <location>
        <begin position="35"/>
        <end position="53"/>
    </location>
</feature>
<accession>A0A059E245</accession>
<feature type="transmembrane region" description="Helical" evidence="7">
    <location>
        <begin position="146"/>
        <end position="169"/>
    </location>
</feature>
<evidence type="ECO:0000256" key="5">
    <source>
        <dbReference type="ARBA" id="ARBA00022989"/>
    </source>
</evidence>
<protein>
    <recommendedName>
        <fullName evidence="8">RCK C-terminal domain-containing protein</fullName>
    </recommendedName>
</protein>
<dbReference type="GO" id="GO:0005886">
    <property type="term" value="C:plasma membrane"/>
    <property type="evidence" value="ECO:0007669"/>
    <property type="project" value="TreeGrafter"/>
</dbReference>
<sequence length="604" mass="63236">MPLDILALPGVEIAIVLLLVAVVFFGFIREILPSDVVALLAMGALLLTGILSVPETLAVFSNPAPITIAAMFVLSAALERTGVIDAAGRMVTRLAGRASPIVAMLAMMCGVMVLSAFMNNTPIVVVLIPVVIQLARSLGVAPSKLLIPLSFAAIFGGTTTLIGTSTNILVDGVAQEAGLAPFGMFEITAAGAVLACVGAAYLGLVSRFLLPTRESLIDMLPDATKRRFLAQILIPLGSPLIGKAISETGFSAEKGFKVIDVFRDGLSLRAELRDLIIQAGDRVVLRSPVSEVLTLKEAGSIAIGASASDLRPAFEPIQTSETVIMEGVIGPQSRLIGRSLTGLGLARLYGVYVLAIHRRGENVTNTQDMRFDVGDTVLLEGPARGMRQLFDDGILNNLTETTERAIRRAKAPIAMVALVAVMGLAALGVLPIAALALIAATAVVALGCLDHQEAYRAIRWDILMLIFGMLALGLAMEKSGAASLLVGHLAEVTAGFGPIAVLAVLYLVTSFLTEIMSNNAAAILLTPIAIGLGAQLGIDPRPFVVAVMFAASASFATPIGYQTNTLVYSAGGYRFSDFLKIGVPLNLVMFAAAMIVIPIFWPLG</sequence>
<dbReference type="InterPro" id="IPR006037">
    <property type="entry name" value="RCK_C"/>
</dbReference>
<keyword evidence="10" id="KW-1185">Reference proteome</keyword>
<evidence type="ECO:0000256" key="3">
    <source>
        <dbReference type="ARBA" id="ARBA00022692"/>
    </source>
</evidence>
<keyword evidence="6 7" id="KW-0472">Membrane</keyword>
<evidence type="ECO:0000256" key="6">
    <source>
        <dbReference type="ARBA" id="ARBA00023136"/>
    </source>
</evidence>
<reference evidence="9 10" key="1">
    <citation type="journal article" date="2014" name="Antonie Van Leeuwenhoek">
        <title>Hyphomonas beringensis sp. nov. and Hyphomonas chukchiensis sp. nov., isolated from surface seawater of the Bering Sea and Chukchi Sea.</title>
        <authorList>
            <person name="Li C."/>
            <person name="Lai Q."/>
            <person name="Li G."/>
            <person name="Dong C."/>
            <person name="Wang J."/>
            <person name="Liao Y."/>
            <person name="Shao Z."/>
        </authorList>
    </citation>
    <scope>NUCLEOTIDE SEQUENCE [LARGE SCALE GENOMIC DNA]</scope>
    <source>
        <strain evidence="9 10">22II1-22F38</strain>
    </source>
</reference>
<gene>
    <name evidence="9" type="ORF">HY36_03915</name>
</gene>
<feature type="transmembrane region" description="Helical" evidence="7">
    <location>
        <begin position="413"/>
        <end position="446"/>
    </location>
</feature>
<dbReference type="Proteomes" id="UP000024547">
    <property type="component" value="Unassembled WGS sequence"/>
</dbReference>
<evidence type="ECO:0000256" key="4">
    <source>
        <dbReference type="ARBA" id="ARBA00022737"/>
    </source>
</evidence>
<dbReference type="PANTHER" id="PTHR43652:SF2">
    <property type="entry name" value="BASIC AMINO ACID ANTIPORTER YFCC-RELATED"/>
    <property type="match status" value="1"/>
</dbReference>
<evidence type="ECO:0000256" key="2">
    <source>
        <dbReference type="ARBA" id="ARBA00022448"/>
    </source>
</evidence>
<evidence type="ECO:0000313" key="9">
    <source>
        <dbReference type="EMBL" id="KCZ61703.1"/>
    </source>
</evidence>
<feature type="transmembrane region" description="Helical" evidence="7">
    <location>
        <begin position="6"/>
        <end position="28"/>
    </location>
</feature>
<feature type="transmembrane region" description="Helical" evidence="7">
    <location>
        <begin position="189"/>
        <end position="210"/>
    </location>
</feature>
<dbReference type="Pfam" id="PF02080">
    <property type="entry name" value="TrkA_C"/>
    <property type="match status" value="2"/>
</dbReference>
<feature type="transmembrane region" description="Helical" evidence="7">
    <location>
        <begin position="520"/>
        <end position="538"/>
    </location>
</feature>
<evidence type="ECO:0000256" key="1">
    <source>
        <dbReference type="ARBA" id="ARBA00004141"/>
    </source>
</evidence>
<keyword evidence="3 7" id="KW-0812">Transmembrane</keyword>
<evidence type="ECO:0000313" key="10">
    <source>
        <dbReference type="Proteomes" id="UP000024547"/>
    </source>
</evidence>
<organism evidence="9 10">
    <name type="scientific">Hyphomonas atlantica</name>
    <dbReference type="NCBI Taxonomy" id="1280948"/>
    <lineage>
        <taxon>Bacteria</taxon>
        <taxon>Pseudomonadati</taxon>
        <taxon>Pseudomonadota</taxon>
        <taxon>Alphaproteobacteria</taxon>
        <taxon>Hyphomonadales</taxon>
        <taxon>Hyphomonadaceae</taxon>
        <taxon>Hyphomonas</taxon>
    </lineage>
</organism>
<dbReference type="RefSeq" id="WP_035550873.1">
    <property type="nucleotide sequence ID" value="NZ_AWFH01000012.1"/>
</dbReference>
<dbReference type="Pfam" id="PF03600">
    <property type="entry name" value="CitMHS"/>
    <property type="match status" value="1"/>
</dbReference>
<keyword evidence="2" id="KW-0813">Transport</keyword>
<dbReference type="InterPro" id="IPR051679">
    <property type="entry name" value="DASS-Related_Transporters"/>
</dbReference>
<evidence type="ECO:0000256" key="7">
    <source>
        <dbReference type="SAM" id="Phobius"/>
    </source>
</evidence>
<dbReference type="Gene3D" id="3.30.70.1450">
    <property type="entry name" value="Regulator of K+ conductance, C-terminal domain"/>
    <property type="match status" value="2"/>
</dbReference>
<dbReference type="OrthoDB" id="9809303at2"/>
<dbReference type="SUPFAM" id="SSF116726">
    <property type="entry name" value="TrkA C-terminal domain-like"/>
    <property type="match status" value="2"/>
</dbReference>
<evidence type="ECO:0000259" key="8">
    <source>
        <dbReference type="PROSITE" id="PS51202"/>
    </source>
</evidence>